<dbReference type="InterPro" id="IPR000182">
    <property type="entry name" value="GNAT_dom"/>
</dbReference>
<dbReference type="InterPro" id="IPR016181">
    <property type="entry name" value="Acyl_CoA_acyltransferase"/>
</dbReference>
<dbReference type="GO" id="GO:0016747">
    <property type="term" value="F:acyltransferase activity, transferring groups other than amino-acyl groups"/>
    <property type="evidence" value="ECO:0007669"/>
    <property type="project" value="InterPro"/>
</dbReference>
<dbReference type="SUPFAM" id="SSF55729">
    <property type="entry name" value="Acyl-CoA N-acyltransferases (Nat)"/>
    <property type="match status" value="1"/>
</dbReference>
<evidence type="ECO:0000313" key="3">
    <source>
        <dbReference type="Proteomes" id="UP000319525"/>
    </source>
</evidence>
<proteinExistence type="predicted"/>
<dbReference type="Gene3D" id="3.40.630.30">
    <property type="match status" value="1"/>
</dbReference>
<dbReference type="PROSITE" id="PS51186">
    <property type="entry name" value="GNAT"/>
    <property type="match status" value="1"/>
</dbReference>
<reference evidence="2 3" key="1">
    <citation type="submission" date="2019-06" db="EMBL/GenBank/DDBJ databases">
        <title>Whole genome shotgun sequence of Microbacterium testaceum NBRC 12675.</title>
        <authorList>
            <person name="Hosoyama A."/>
            <person name="Uohara A."/>
            <person name="Ohji S."/>
            <person name="Ichikawa N."/>
        </authorList>
    </citation>
    <scope>NUCLEOTIDE SEQUENCE [LARGE SCALE GENOMIC DNA]</scope>
    <source>
        <strain evidence="2 3">NBRC 12675</strain>
    </source>
</reference>
<name>A0A4Y3QGF3_MICTE</name>
<organism evidence="2 3">
    <name type="scientific">Microbacterium testaceum</name>
    <name type="common">Aureobacterium testaceum</name>
    <name type="synonym">Brevibacterium testaceum</name>
    <dbReference type="NCBI Taxonomy" id="2033"/>
    <lineage>
        <taxon>Bacteria</taxon>
        <taxon>Bacillati</taxon>
        <taxon>Actinomycetota</taxon>
        <taxon>Actinomycetes</taxon>
        <taxon>Micrococcales</taxon>
        <taxon>Microbacteriaceae</taxon>
        <taxon>Microbacterium</taxon>
    </lineage>
</organism>
<dbReference type="EMBL" id="BJML01000001">
    <property type="protein sequence ID" value="GEB44271.1"/>
    <property type="molecule type" value="Genomic_DNA"/>
</dbReference>
<evidence type="ECO:0000313" key="2">
    <source>
        <dbReference type="EMBL" id="GEB44271.1"/>
    </source>
</evidence>
<sequence length="695" mass="75508">MIVVVDIRVFDPVRDAHRVAAFYNEEGYGPIASGRAATAGILLDILTERAVKLFIVAEQHGRIVGTLGYARMSGRRVAPDGQLFAVMFFVSPSLRAGFLVGRLFNDSFARFADLGARSLRVEVDPANRRAFPLYVRIGFRLVGDGRPDEDGYLELVNHLPGVAAALQPERSSVSGPSRYSAQTIREARRQTLTSGVGRDRTGEPTISYHLEIDDRPVSAVTHADTGEILSATVGGLRIDGRRTGAEPLAGDSPAEVVHPLPGGFSAVLQTADGAIRIEHPRHLGPLALDPFPVDRRIPAGVRRPAARMVTSTVEDQRWISTDGEIVRTVEFARGGLDVAVTHRDGERIAIFPWSGFRAATLTVTSPSAGSPASAHYIRGVWPRDLTDFEAAAEDVCEAQGTQAVWIETSTGLELRIEVNSPGQWRIEGPHLARVCAEASLNYRYVPRNGSVSVIAARSRNDARRGRESTDLPDTRCHARDSPVRVEAAARCSAADAVAVDVNEGVMEWRLGGVSIVEAAPPDRRLGPLSGFRSSMWFALQPSRYDPDAGAVWAPPDPRLSYGTGIDEWWVEPCSGSHLILHARARRAGSKTSELVVYLAVPDAEAELWDPEQGWYAESASGSTWRAWTTRCRMHTPHGVMEIEPMVGLFPEILVRRGSFGVVLAMHSQTDLLGVEAAWHVRFIARASASSSPADG</sequence>
<evidence type="ECO:0000259" key="1">
    <source>
        <dbReference type="PROSITE" id="PS51186"/>
    </source>
</evidence>
<comment type="caution">
    <text evidence="2">The sequence shown here is derived from an EMBL/GenBank/DDBJ whole genome shotgun (WGS) entry which is preliminary data.</text>
</comment>
<dbReference type="Pfam" id="PF00583">
    <property type="entry name" value="Acetyltransf_1"/>
    <property type="match status" value="1"/>
</dbReference>
<accession>A0A4Y3QGF3</accession>
<feature type="domain" description="N-acetyltransferase" evidence="1">
    <location>
        <begin position="5"/>
        <end position="160"/>
    </location>
</feature>
<dbReference type="AlphaFoldDB" id="A0A4Y3QGF3"/>
<gene>
    <name evidence="2" type="ORF">MTE01_02160</name>
</gene>
<protein>
    <recommendedName>
        <fullName evidence="1">N-acetyltransferase domain-containing protein</fullName>
    </recommendedName>
</protein>
<dbReference type="Proteomes" id="UP000319525">
    <property type="component" value="Unassembled WGS sequence"/>
</dbReference>